<evidence type="ECO:0000313" key="3">
    <source>
        <dbReference type="Proteomes" id="UP000183809"/>
    </source>
</evidence>
<dbReference type="RefSeq" id="XP_020134142.1">
    <property type="nucleotide sequence ID" value="XM_020276739.1"/>
</dbReference>
<dbReference type="AlphaFoldDB" id="A0A1J9RDE2"/>
<dbReference type="GeneID" id="31017000"/>
<gene>
    <name evidence="2" type="ORF">BKCO1_5000154</name>
</gene>
<feature type="compositionally biased region" description="Polar residues" evidence="1">
    <location>
        <begin position="57"/>
        <end position="74"/>
    </location>
</feature>
<feature type="region of interest" description="Disordered" evidence="1">
    <location>
        <begin position="52"/>
        <end position="96"/>
    </location>
</feature>
<reference evidence="2 3" key="1">
    <citation type="submission" date="2016-10" db="EMBL/GenBank/DDBJ databases">
        <title>Proteomics and genomics reveal pathogen-plant mechanisms compatible with a hemibiotrophic lifestyle of Diplodia corticola.</title>
        <authorList>
            <person name="Fernandes I."/>
            <person name="De Jonge R."/>
            <person name="Van De Peer Y."/>
            <person name="Devreese B."/>
            <person name="Alves A."/>
            <person name="Esteves A.C."/>
        </authorList>
    </citation>
    <scope>NUCLEOTIDE SEQUENCE [LARGE SCALE GENOMIC DNA]</scope>
    <source>
        <strain evidence="2 3">CBS 112549</strain>
    </source>
</reference>
<organism evidence="2 3">
    <name type="scientific">Diplodia corticola</name>
    <dbReference type="NCBI Taxonomy" id="236234"/>
    <lineage>
        <taxon>Eukaryota</taxon>
        <taxon>Fungi</taxon>
        <taxon>Dikarya</taxon>
        <taxon>Ascomycota</taxon>
        <taxon>Pezizomycotina</taxon>
        <taxon>Dothideomycetes</taxon>
        <taxon>Dothideomycetes incertae sedis</taxon>
        <taxon>Botryosphaeriales</taxon>
        <taxon>Botryosphaeriaceae</taxon>
        <taxon>Diplodia</taxon>
    </lineage>
</organism>
<dbReference type="Proteomes" id="UP000183809">
    <property type="component" value="Unassembled WGS sequence"/>
</dbReference>
<name>A0A1J9RDE2_9PEZI</name>
<evidence type="ECO:0000256" key="1">
    <source>
        <dbReference type="SAM" id="MobiDB-lite"/>
    </source>
</evidence>
<dbReference type="EMBL" id="MNUE01000005">
    <property type="protein sequence ID" value="OJD38114.1"/>
    <property type="molecule type" value="Genomic_DNA"/>
</dbReference>
<evidence type="ECO:0000313" key="2">
    <source>
        <dbReference type="EMBL" id="OJD38114.1"/>
    </source>
</evidence>
<comment type="caution">
    <text evidence="2">The sequence shown here is derived from an EMBL/GenBank/DDBJ whole genome shotgun (WGS) entry which is preliminary data.</text>
</comment>
<feature type="compositionally biased region" description="Low complexity" evidence="1">
    <location>
        <begin position="82"/>
        <end position="96"/>
    </location>
</feature>
<sequence length="120" mass="13247">MTTHCCTAEGHCRAQRFEMDALNARAAWEAEKAAIVSYEDGWDRWDGPIWPWRETNKPMSQQNKSNNTHNSNLAAPQRPELSRSSSTNSITSSTSTASLWTNSAAHTCNRCGHGGATSHL</sequence>
<dbReference type="OrthoDB" id="3913010at2759"/>
<accession>A0A1J9RDE2</accession>
<proteinExistence type="predicted"/>
<keyword evidence="3" id="KW-1185">Reference proteome</keyword>
<protein>
    <submittedName>
        <fullName evidence="2">Uncharacterized protein</fullName>
    </submittedName>
</protein>